<proteinExistence type="predicted"/>
<evidence type="ECO:0000313" key="10">
    <source>
        <dbReference type="EMBL" id="TFD45962.1"/>
    </source>
</evidence>
<sequence>MTISSSIIQLPDTGSGGPAQPLTVEGRVVHGDERGRTLGFPTANLALDRLGIADGVWAGVASWTTADGVPHSRAAAISVGRRPTYYGGTGIRLLEAFLLDFTGDLYDKQLVVSLQQRIRPQRRFANSDELVQQLQGDVAATRAWAAQNHRHPGDVRRGRFGPVNRKKPSPADYAHMQERRRVNRENRVRDAVAVLAPNEVTHDRIAELSGIPLNYLRWAYSDSLALLAVGCDAGAPS</sequence>
<keyword evidence="5" id="KW-0547">Nucleotide-binding</keyword>
<protein>
    <recommendedName>
        <fullName evidence="1">riboflavin kinase</fullName>
        <ecNumber evidence="1">2.7.1.26</ecNumber>
    </recommendedName>
</protein>
<dbReference type="PANTHER" id="PTHR22749">
    <property type="entry name" value="RIBOFLAVIN KINASE/FMN ADENYLYLTRANSFERASE"/>
    <property type="match status" value="1"/>
</dbReference>
<keyword evidence="11" id="KW-1185">Reference proteome</keyword>
<dbReference type="EC" id="2.7.1.26" evidence="1"/>
<dbReference type="InterPro" id="IPR023465">
    <property type="entry name" value="Riboflavin_kinase_dom_sf"/>
</dbReference>
<dbReference type="EMBL" id="SOHE01000078">
    <property type="protein sequence ID" value="TFD45962.1"/>
    <property type="molecule type" value="Genomic_DNA"/>
</dbReference>
<gene>
    <name evidence="10" type="ORF">E3T55_17785</name>
</gene>
<dbReference type="GO" id="GO:0008531">
    <property type="term" value="F:riboflavin kinase activity"/>
    <property type="evidence" value="ECO:0007669"/>
    <property type="project" value="UniProtKB-EC"/>
</dbReference>
<dbReference type="SUPFAM" id="SSF82114">
    <property type="entry name" value="Riboflavin kinase-like"/>
    <property type="match status" value="1"/>
</dbReference>
<dbReference type="OrthoDB" id="9803667at2"/>
<dbReference type="GO" id="GO:0005524">
    <property type="term" value="F:ATP binding"/>
    <property type="evidence" value="ECO:0007669"/>
    <property type="project" value="UniProtKB-KW"/>
</dbReference>
<dbReference type="GO" id="GO:0009231">
    <property type="term" value="P:riboflavin biosynthetic process"/>
    <property type="evidence" value="ECO:0007669"/>
    <property type="project" value="InterPro"/>
</dbReference>
<feature type="region of interest" description="Disordered" evidence="8">
    <location>
        <begin position="146"/>
        <end position="171"/>
    </location>
</feature>
<keyword evidence="3" id="KW-0288">FMN</keyword>
<evidence type="ECO:0000256" key="6">
    <source>
        <dbReference type="ARBA" id="ARBA00022840"/>
    </source>
</evidence>
<dbReference type="Proteomes" id="UP000297447">
    <property type="component" value="Unassembled WGS sequence"/>
</dbReference>
<dbReference type="InterPro" id="IPR023468">
    <property type="entry name" value="Riboflavin_kinase"/>
</dbReference>
<evidence type="ECO:0000256" key="3">
    <source>
        <dbReference type="ARBA" id="ARBA00022643"/>
    </source>
</evidence>
<dbReference type="Gene3D" id="2.40.30.30">
    <property type="entry name" value="Riboflavin kinase-like"/>
    <property type="match status" value="1"/>
</dbReference>
<dbReference type="InterPro" id="IPR015865">
    <property type="entry name" value="Riboflavin_kinase_bac/euk"/>
</dbReference>
<keyword evidence="6" id="KW-0067">ATP-binding</keyword>
<name>A0A4R8ZUH2_9MICO</name>
<evidence type="ECO:0000259" key="9">
    <source>
        <dbReference type="SMART" id="SM00904"/>
    </source>
</evidence>
<evidence type="ECO:0000256" key="1">
    <source>
        <dbReference type="ARBA" id="ARBA00012105"/>
    </source>
</evidence>
<feature type="domain" description="Riboflavin kinase" evidence="9">
    <location>
        <begin position="17"/>
        <end position="146"/>
    </location>
</feature>
<evidence type="ECO:0000313" key="11">
    <source>
        <dbReference type="Proteomes" id="UP000297447"/>
    </source>
</evidence>
<dbReference type="GO" id="GO:0009398">
    <property type="term" value="P:FMN biosynthetic process"/>
    <property type="evidence" value="ECO:0007669"/>
    <property type="project" value="TreeGrafter"/>
</dbReference>
<keyword evidence="4" id="KW-0808">Transferase</keyword>
<comment type="catalytic activity">
    <reaction evidence="7">
        <text>riboflavin + ATP = FMN + ADP + H(+)</text>
        <dbReference type="Rhea" id="RHEA:14357"/>
        <dbReference type="ChEBI" id="CHEBI:15378"/>
        <dbReference type="ChEBI" id="CHEBI:30616"/>
        <dbReference type="ChEBI" id="CHEBI:57986"/>
        <dbReference type="ChEBI" id="CHEBI:58210"/>
        <dbReference type="ChEBI" id="CHEBI:456216"/>
        <dbReference type="EC" id="2.7.1.26"/>
    </reaction>
</comment>
<accession>A0A4R8ZUH2</accession>
<dbReference type="SMART" id="SM00904">
    <property type="entry name" value="Flavokinase"/>
    <property type="match status" value="1"/>
</dbReference>
<keyword evidence="2" id="KW-0285">Flavoprotein</keyword>
<dbReference type="Pfam" id="PF01687">
    <property type="entry name" value="Flavokinase"/>
    <property type="match status" value="1"/>
</dbReference>
<dbReference type="RefSeq" id="WP_134520879.1">
    <property type="nucleotide sequence ID" value="NZ_SOHE01000078.1"/>
</dbReference>
<organism evidence="10 11">
    <name type="scientific">Cryobacterium frigoriphilum</name>
    <dbReference type="NCBI Taxonomy" id="1259150"/>
    <lineage>
        <taxon>Bacteria</taxon>
        <taxon>Bacillati</taxon>
        <taxon>Actinomycetota</taxon>
        <taxon>Actinomycetes</taxon>
        <taxon>Micrococcales</taxon>
        <taxon>Microbacteriaceae</taxon>
        <taxon>Cryobacterium</taxon>
    </lineage>
</organism>
<dbReference type="AlphaFoldDB" id="A0A4R8ZUH2"/>
<evidence type="ECO:0000256" key="4">
    <source>
        <dbReference type="ARBA" id="ARBA00022679"/>
    </source>
</evidence>
<evidence type="ECO:0000256" key="2">
    <source>
        <dbReference type="ARBA" id="ARBA00022630"/>
    </source>
</evidence>
<reference evidence="10 11" key="1">
    <citation type="submission" date="2019-03" db="EMBL/GenBank/DDBJ databases">
        <title>Genomics of glacier-inhabiting Cryobacterium strains.</title>
        <authorList>
            <person name="Liu Q."/>
            <person name="Xin Y.-H."/>
        </authorList>
    </citation>
    <scope>NUCLEOTIDE SEQUENCE [LARGE SCALE GENOMIC DNA]</scope>
    <source>
        <strain evidence="10 11">Hh14</strain>
    </source>
</reference>
<evidence type="ECO:0000256" key="8">
    <source>
        <dbReference type="SAM" id="MobiDB-lite"/>
    </source>
</evidence>
<evidence type="ECO:0000256" key="5">
    <source>
        <dbReference type="ARBA" id="ARBA00022741"/>
    </source>
</evidence>
<comment type="caution">
    <text evidence="10">The sequence shown here is derived from an EMBL/GenBank/DDBJ whole genome shotgun (WGS) entry which is preliminary data.</text>
</comment>
<evidence type="ECO:0000256" key="7">
    <source>
        <dbReference type="ARBA" id="ARBA00047880"/>
    </source>
</evidence>
<dbReference type="PANTHER" id="PTHR22749:SF6">
    <property type="entry name" value="RIBOFLAVIN KINASE"/>
    <property type="match status" value="1"/>
</dbReference>